<dbReference type="OrthoDB" id="15954at2759"/>
<evidence type="ECO:0000256" key="4">
    <source>
        <dbReference type="ARBA" id="ARBA00022598"/>
    </source>
</evidence>
<keyword evidence="8 11" id="KW-0030">Aminoacyl-tRNA synthetase</keyword>
<dbReference type="EC" id="6.1.1.4" evidence="3"/>
<dbReference type="InterPro" id="IPR015413">
    <property type="entry name" value="Methionyl/Leucyl_tRNA_Synth"/>
</dbReference>
<sequence length="882" mass="100632">MLKGLLPLERHFHTTSRAAKVSRLIEIGEKWKEKTLKGTPSLFRDDANKNIYILSMFPYPSGILHIGHLRVYAISDSLNRFYQQKGYNVIHPMGWDAFGLPAENAAIERNIDPSVWTAHNIEKMKSQMGNMLANFNWERELTTCHPDYYKFTQLIFLKLFKNGLAYQKESEINWDPIDKTVLANEQVDSQGKSWRSGAIVEKKLLKQWFLGITNFAHDLRSDLKALKNWPSKVKAMQNNWIGESAGSDIMFETNDPQFNFIKVFTTRAETLFSVEYLALSLGHPIVKKRASSSSAFEAQVESAQALDEDSKKGFLIPDITAFNPLTKKKIPVYVASYVLDNYGHGAVMGCPAHDDRDFLFWKENNGESPIIPCLAPYPSTTQSNELPFISQEAVMSKGTGEYEGLFSTEARIRITNKLQGMSLGENVILYKLRDWLISRQRYWGTPIPIVHCDHCGPVPVPESELPVVLPEVKGLNSKGNPLSQIPEFVNTKCPSCGEPAKRETDTMDTFMDSSWYFFRFLDPNNDKLPFSYDKATKNMPVDLYIGGVEHAILHLLYSRFISKFLASIGMWDGTQLKNEPFKRLVTQGMVHGKTFVNPQSGRFLKPDEIECTSDSEKPFLIKGTEIEPKISHEKMSKSKYNGADFNECIAKHGPDATRAHILFQAPIEDVLNWDENKIIGVERWLLKTMTLASSISQKGSFKLEYQIPSDLNQAEAMFHNAIQKLLSSITNSFERYLSLNTVISDYMKLTNLLDGAMRNGQVREEMLMLNLKKLATVMYPVVPSVSEELTEIINKSQNWEWNQYKWISVEPTMESKEKSFQIVVNGRMKFMHVADKDFIKGNRDVILSQLMALPEGKKYLSNKRIKKLIMKNNVISFILDKK</sequence>
<dbReference type="InterPro" id="IPR001412">
    <property type="entry name" value="aa-tRNA-synth_I_CS"/>
</dbReference>
<proteinExistence type="inferred from homology"/>
<dbReference type="SUPFAM" id="SSF50677">
    <property type="entry name" value="ValRS/IleRS/LeuRS editing domain"/>
    <property type="match status" value="1"/>
</dbReference>
<dbReference type="AlphaFoldDB" id="A0A7H9AZD8"/>
<evidence type="ECO:0000313" key="15">
    <source>
        <dbReference type="EMBL" id="QLG71583.1"/>
    </source>
</evidence>
<dbReference type="CDD" id="cd00812">
    <property type="entry name" value="LeuRS_core"/>
    <property type="match status" value="1"/>
</dbReference>
<keyword evidence="5 11" id="KW-0547">Nucleotide-binding</keyword>
<dbReference type="FunFam" id="3.40.50.620:FF:000003">
    <property type="entry name" value="Leucine--tRNA ligase"/>
    <property type="match status" value="1"/>
</dbReference>
<dbReference type="PANTHER" id="PTHR43740">
    <property type="entry name" value="LEUCYL-TRNA SYNTHETASE"/>
    <property type="match status" value="1"/>
</dbReference>
<dbReference type="InterPro" id="IPR014729">
    <property type="entry name" value="Rossmann-like_a/b/a_fold"/>
</dbReference>
<evidence type="ECO:0000256" key="1">
    <source>
        <dbReference type="ARBA" id="ARBA00004305"/>
    </source>
</evidence>
<comment type="catalytic activity">
    <reaction evidence="10">
        <text>tRNA(Leu) + L-leucine + ATP = L-leucyl-tRNA(Leu) + AMP + diphosphate</text>
        <dbReference type="Rhea" id="RHEA:11688"/>
        <dbReference type="Rhea" id="RHEA-COMP:9613"/>
        <dbReference type="Rhea" id="RHEA-COMP:9622"/>
        <dbReference type="ChEBI" id="CHEBI:30616"/>
        <dbReference type="ChEBI" id="CHEBI:33019"/>
        <dbReference type="ChEBI" id="CHEBI:57427"/>
        <dbReference type="ChEBI" id="CHEBI:78442"/>
        <dbReference type="ChEBI" id="CHEBI:78494"/>
        <dbReference type="ChEBI" id="CHEBI:456215"/>
        <dbReference type="EC" id="6.1.1.4"/>
    </reaction>
</comment>
<dbReference type="InterPro" id="IPR025709">
    <property type="entry name" value="Leu_tRNA-synth_edit"/>
</dbReference>
<dbReference type="FunFam" id="3.40.50.620:FF:000100">
    <property type="entry name" value="probable leucine--tRNA ligase, mitochondrial"/>
    <property type="match status" value="1"/>
</dbReference>
<dbReference type="GO" id="GO:0032543">
    <property type="term" value="P:mitochondrial translation"/>
    <property type="evidence" value="ECO:0007669"/>
    <property type="project" value="TreeGrafter"/>
</dbReference>
<dbReference type="RefSeq" id="XP_037143311.1">
    <property type="nucleotide sequence ID" value="XM_037287416.1"/>
</dbReference>
<protein>
    <recommendedName>
        <fullName evidence="3">leucine--tRNA ligase</fullName>
        <ecNumber evidence="3">6.1.1.4</ecNumber>
    </recommendedName>
    <alternativeName>
        <fullName evidence="9">Leucyl-tRNA synthetase</fullName>
    </alternativeName>
</protein>
<dbReference type="GeneID" id="59235245"/>
<dbReference type="GO" id="GO:0004823">
    <property type="term" value="F:leucine-tRNA ligase activity"/>
    <property type="evidence" value="ECO:0007669"/>
    <property type="project" value="UniProtKB-EC"/>
</dbReference>
<dbReference type="GO" id="GO:0002161">
    <property type="term" value="F:aminoacyl-tRNA deacylase activity"/>
    <property type="evidence" value="ECO:0007669"/>
    <property type="project" value="InterPro"/>
</dbReference>
<gene>
    <name evidence="15" type="ORF">HG535_0B06280</name>
</gene>
<dbReference type="GO" id="GO:0005524">
    <property type="term" value="F:ATP binding"/>
    <property type="evidence" value="ECO:0007669"/>
    <property type="project" value="UniProtKB-KW"/>
</dbReference>
<organism evidence="15 16">
    <name type="scientific">Zygotorulaspora mrakii</name>
    <name type="common">Zygosaccharomyces mrakii</name>
    <dbReference type="NCBI Taxonomy" id="42260"/>
    <lineage>
        <taxon>Eukaryota</taxon>
        <taxon>Fungi</taxon>
        <taxon>Dikarya</taxon>
        <taxon>Ascomycota</taxon>
        <taxon>Saccharomycotina</taxon>
        <taxon>Saccharomycetes</taxon>
        <taxon>Saccharomycetales</taxon>
        <taxon>Saccharomycetaceae</taxon>
        <taxon>Zygotorulaspora</taxon>
    </lineage>
</organism>
<dbReference type="PROSITE" id="PS00178">
    <property type="entry name" value="AA_TRNA_LIGASE_I"/>
    <property type="match status" value="1"/>
</dbReference>
<comment type="similarity">
    <text evidence="2 11">Belongs to the class-I aminoacyl-tRNA synthetase family.</text>
</comment>
<dbReference type="InterPro" id="IPR009080">
    <property type="entry name" value="tRNAsynth_Ia_anticodon-bd"/>
</dbReference>
<dbReference type="SUPFAM" id="SSF52374">
    <property type="entry name" value="Nucleotidylyl transferase"/>
    <property type="match status" value="1"/>
</dbReference>
<evidence type="ECO:0000256" key="3">
    <source>
        <dbReference type="ARBA" id="ARBA00013164"/>
    </source>
</evidence>
<evidence type="ECO:0000259" key="14">
    <source>
        <dbReference type="Pfam" id="PF13603"/>
    </source>
</evidence>
<keyword evidence="6 11" id="KW-0067">ATP-binding</keyword>
<dbReference type="Pfam" id="PF00133">
    <property type="entry name" value="tRNA-synt_1"/>
    <property type="match status" value="1"/>
</dbReference>
<feature type="domain" description="Methionyl/Leucyl tRNA synthetase" evidence="13">
    <location>
        <begin position="52"/>
        <end position="189"/>
    </location>
</feature>
<evidence type="ECO:0000256" key="11">
    <source>
        <dbReference type="RuleBase" id="RU363035"/>
    </source>
</evidence>
<accession>A0A7H9AZD8</accession>
<feature type="domain" description="Leucyl-tRNA synthetase editing" evidence="14">
    <location>
        <begin position="239"/>
        <end position="418"/>
    </location>
</feature>
<evidence type="ECO:0000313" key="16">
    <source>
        <dbReference type="Proteomes" id="UP000509704"/>
    </source>
</evidence>
<dbReference type="GO" id="GO:0005759">
    <property type="term" value="C:mitochondrial matrix"/>
    <property type="evidence" value="ECO:0007669"/>
    <property type="project" value="UniProtKB-SubCell"/>
</dbReference>
<dbReference type="SUPFAM" id="SSF47323">
    <property type="entry name" value="Anticodon-binding domain of a subclass of class I aminoacyl-tRNA synthetases"/>
    <property type="match status" value="1"/>
</dbReference>
<dbReference type="Proteomes" id="UP000509704">
    <property type="component" value="Chromosome 2"/>
</dbReference>
<comment type="subcellular location">
    <subcellularLocation>
        <location evidence="1">Mitochondrion matrix</location>
    </subcellularLocation>
</comment>
<dbReference type="Pfam" id="PF09334">
    <property type="entry name" value="tRNA-synt_1g"/>
    <property type="match status" value="1"/>
</dbReference>
<dbReference type="Gene3D" id="1.10.730.10">
    <property type="entry name" value="Isoleucyl-tRNA Synthetase, Domain 1"/>
    <property type="match status" value="1"/>
</dbReference>
<keyword evidence="7 11" id="KW-0648">Protein biosynthesis</keyword>
<dbReference type="InterPro" id="IPR002302">
    <property type="entry name" value="Leu-tRNA-ligase"/>
</dbReference>
<dbReference type="PANTHER" id="PTHR43740:SF2">
    <property type="entry name" value="LEUCINE--TRNA LIGASE, MITOCHONDRIAL"/>
    <property type="match status" value="1"/>
</dbReference>
<dbReference type="NCBIfam" id="TIGR00396">
    <property type="entry name" value="leuS_bact"/>
    <property type="match status" value="1"/>
</dbReference>
<dbReference type="InterPro" id="IPR009008">
    <property type="entry name" value="Val/Leu/Ile-tRNA-synth_edit"/>
</dbReference>
<evidence type="ECO:0000256" key="9">
    <source>
        <dbReference type="ARBA" id="ARBA00030520"/>
    </source>
</evidence>
<evidence type="ECO:0000259" key="13">
    <source>
        <dbReference type="Pfam" id="PF09334"/>
    </source>
</evidence>
<name>A0A7H9AZD8_ZYGMR</name>
<dbReference type="InterPro" id="IPR002300">
    <property type="entry name" value="aa-tRNA-synth_Ia"/>
</dbReference>
<evidence type="ECO:0000256" key="7">
    <source>
        <dbReference type="ARBA" id="ARBA00022917"/>
    </source>
</evidence>
<keyword evidence="16" id="KW-1185">Reference proteome</keyword>
<feature type="domain" description="Aminoacyl-tRNA synthetase class Ia" evidence="12">
    <location>
        <begin position="429"/>
        <end position="591"/>
    </location>
</feature>
<evidence type="ECO:0000256" key="10">
    <source>
        <dbReference type="ARBA" id="ARBA00047469"/>
    </source>
</evidence>
<dbReference type="Pfam" id="PF13603">
    <property type="entry name" value="tRNA-synt_1_2"/>
    <property type="match status" value="1"/>
</dbReference>
<evidence type="ECO:0000256" key="6">
    <source>
        <dbReference type="ARBA" id="ARBA00022840"/>
    </source>
</evidence>
<reference evidence="15 16" key="1">
    <citation type="submission" date="2020-07" db="EMBL/GenBank/DDBJ databases">
        <title>The yeast mating-type switching endonuclease HO is a domesticated member of an unorthodox homing genetic element family.</title>
        <authorList>
            <person name="Coughlan A.Y."/>
            <person name="Lombardi L."/>
            <person name="Braun-Galleani S."/>
            <person name="Martos A.R."/>
            <person name="Galeote V."/>
            <person name="Bigey F."/>
            <person name="Dequin S."/>
            <person name="Byrne K.P."/>
            <person name="Wolfe K.H."/>
        </authorList>
    </citation>
    <scope>NUCLEOTIDE SEQUENCE [LARGE SCALE GENOMIC DNA]</scope>
    <source>
        <strain evidence="15 16">NRRL Y-6702</strain>
    </source>
</reference>
<evidence type="ECO:0000259" key="12">
    <source>
        <dbReference type="Pfam" id="PF00133"/>
    </source>
</evidence>
<dbReference type="FunFam" id="1.10.730.10:FF:000002">
    <property type="entry name" value="Leucine--tRNA ligase"/>
    <property type="match status" value="1"/>
</dbReference>
<evidence type="ECO:0000256" key="2">
    <source>
        <dbReference type="ARBA" id="ARBA00005594"/>
    </source>
</evidence>
<evidence type="ECO:0000256" key="8">
    <source>
        <dbReference type="ARBA" id="ARBA00023146"/>
    </source>
</evidence>
<dbReference type="KEGG" id="zmk:HG535_0B06280"/>
<dbReference type="EMBL" id="CP058605">
    <property type="protein sequence ID" value="QLG71583.1"/>
    <property type="molecule type" value="Genomic_DNA"/>
</dbReference>
<dbReference type="PRINTS" id="PR00985">
    <property type="entry name" value="TRNASYNTHLEU"/>
</dbReference>
<keyword evidence="4 11" id="KW-0436">Ligase</keyword>
<dbReference type="Gene3D" id="3.40.50.620">
    <property type="entry name" value="HUPs"/>
    <property type="match status" value="2"/>
</dbReference>
<dbReference type="GO" id="GO:0006429">
    <property type="term" value="P:leucyl-tRNA aminoacylation"/>
    <property type="evidence" value="ECO:0007669"/>
    <property type="project" value="InterPro"/>
</dbReference>
<evidence type="ECO:0000256" key="5">
    <source>
        <dbReference type="ARBA" id="ARBA00022741"/>
    </source>
</evidence>